<keyword evidence="3" id="KW-1185">Reference proteome</keyword>
<gene>
    <name evidence="2" type="ORF">DFH08DRAFT_973823</name>
</gene>
<reference evidence="2" key="1">
    <citation type="submission" date="2023-03" db="EMBL/GenBank/DDBJ databases">
        <title>Massive genome expansion in bonnet fungi (Mycena s.s.) driven by repeated elements and novel gene families across ecological guilds.</title>
        <authorList>
            <consortium name="Lawrence Berkeley National Laboratory"/>
            <person name="Harder C.B."/>
            <person name="Miyauchi S."/>
            <person name="Viragh M."/>
            <person name="Kuo A."/>
            <person name="Thoen E."/>
            <person name="Andreopoulos B."/>
            <person name="Lu D."/>
            <person name="Skrede I."/>
            <person name="Drula E."/>
            <person name="Henrissat B."/>
            <person name="Morin E."/>
            <person name="Kohler A."/>
            <person name="Barry K."/>
            <person name="LaButti K."/>
            <person name="Morin E."/>
            <person name="Salamov A."/>
            <person name="Lipzen A."/>
            <person name="Mereny Z."/>
            <person name="Hegedus B."/>
            <person name="Baldrian P."/>
            <person name="Stursova M."/>
            <person name="Weitz H."/>
            <person name="Taylor A."/>
            <person name="Grigoriev I.V."/>
            <person name="Nagy L.G."/>
            <person name="Martin F."/>
            <person name="Kauserud H."/>
        </authorList>
    </citation>
    <scope>NUCLEOTIDE SEQUENCE</scope>
    <source>
        <strain evidence="2">CBHHK002</strain>
    </source>
</reference>
<name>A0AAD6Z830_9AGAR</name>
<feature type="compositionally biased region" description="Polar residues" evidence="1">
    <location>
        <begin position="183"/>
        <end position="212"/>
    </location>
</feature>
<organism evidence="2 3">
    <name type="scientific">Mycena albidolilacea</name>
    <dbReference type="NCBI Taxonomy" id="1033008"/>
    <lineage>
        <taxon>Eukaryota</taxon>
        <taxon>Fungi</taxon>
        <taxon>Dikarya</taxon>
        <taxon>Basidiomycota</taxon>
        <taxon>Agaricomycotina</taxon>
        <taxon>Agaricomycetes</taxon>
        <taxon>Agaricomycetidae</taxon>
        <taxon>Agaricales</taxon>
        <taxon>Marasmiineae</taxon>
        <taxon>Mycenaceae</taxon>
        <taxon>Mycena</taxon>
    </lineage>
</organism>
<protein>
    <recommendedName>
        <fullName evidence="4">Myb/SANT-like domain-containing protein</fullName>
    </recommendedName>
</protein>
<feature type="compositionally biased region" description="Low complexity" evidence="1">
    <location>
        <begin position="223"/>
        <end position="238"/>
    </location>
</feature>
<sequence>MVPGKGSADWTTNPEDLTHLLDFLYEQRSRIGDGGNWDKMVMNEAAAHMASNWPPKKGGPKTADSIATKWKAMRKLYNHILQAKQKAYPGMSGWTYSDDLGFNVTDDTRDTWSNFAKAHPHFKPFTTCGWPHFATVDVIVLSRALGRYVFSPGTADPAVASSQPSQEPPQPSQGDDNDEDGSQPFSDWSQTDFGESQSPDPTNSVPASQLTASPAPASHHSRTPSTSSLHSRTPSTSSKRSAPDDIEPPWSSKHRKTTGPESILALGRSVDGIGKVISNVFAPPPKSSAMSPTKKVEMARKLALEDMRGGYIMSDAPGSAFCSDGIPQLQMRISRMKMLSSAQRLAGSC</sequence>
<evidence type="ECO:0000313" key="3">
    <source>
        <dbReference type="Proteomes" id="UP001218218"/>
    </source>
</evidence>
<dbReference type="EMBL" id="JARIHO010000074">
    <property type="protein sequence ID" value="KAJ7311739.1"/>
    <property type="molecule type" value="Genomic_DNA"/>
</dbReference>
<evidence type="ECO:0008006" key="4">
    <source>
        <dbReference type="Google" id="ProtNLM"/>
    </source>
</evidence>
<feature type="region of interest" description="Disordered" evidence="1">
    <location>
        <begin position="154"/>
        <end position="262"/>
    </location>
</feature>
<proteinExistence type="predicted"/>
<dbReference type="AlphaFoldDB" id="A0AAD6Z830"/>
<evidence type="ECO:0000256" key="1">
    <source>
        <dbReference type="SAM" id="MobiDB-lite"/>
    </source>
</evidence>
<comment type="caution">
    <text evidence="2">The sequence shown here is derived from an EMBL/GenBank/DDBJ whole genome shotgun (WGS) entry which is preliminary data.</text>
</comment>
<evidence type="ECO:0000313" key="2">
    <source>
        <dbReference type="EMBL" id="KAJ7311739.1"/>
    </source>
</evidence>
<accession>A0AAD6Z830</accession>
<dbReference type="Proteomes" id="UP001218218">
    <property type="component" value="Unassembled WGS sequence"/>
</dbReference>